<dbReference type="AlphaFoldDB" id="A0A8C4NB03"/>
<name>A0A8C4NB03_EPTBU</name>
<comment type="caution">
    <text evidence="2">Lacks conserved residue(s) required for the propagation of feature annotation.</text>
</comment>
<dbReference type="PANTHER" id="PTHR11036">
    <property type="entry name" value="SEMAPHORIN"/>
    <property type="match status" value="1"/>
</dbReference>
<evidence type="ECO:0000256" key="2">
    <source>
        <dbReference type="PROSITE-ProRule" id="PRU00352"/>
    </source>
</evidence>
<sequence length="253" mass="29100">MMLGHIFRSHFYSSLQCITPELHRSGFNTSLDLPDDSLRYLQDNPLLAGVVKPYKDKPLFVAHKDTYTRIAVGPPLHADLKLRTYRIIYLGTDKGVLHKVVLRDNGTYVSSKINLFNSSIKNLLMAPSKGMLYVNSAEGVAQVPVVYCEAYCSCSLCVKDPHCTWNMTHCIIHRTSLKQSVETCEPHHDVNGNNSRIQEDKDCFSPFLLLGLFMILLVISVVLTRLWPHRHVYAGRIYRWIWQRHFTTHPDFR</sequence>
<dbReference type="InterPro" id="IPR027231">
    <property type="entry name" value="Semaphorin"/>
</dbReference>
<reference evidence="5" key="1">
    <citation type="submission" date="2025-08" db="UniProtKB">
        <authorList>
            <consortium name="Ensembl"/>
        </authorList>
    </citation>
    <scope>IDENTIFICATION</scope>
</reference>
<dbReference type="GO" id="GO:0007411">
    <property type="term" value="P:axon guidance"/>
    <property type="evidence" value="ECO:0007669"/>
    <property type="project" value="TreeGrafter"/>
</dbReference>
<dbReference type="GO" id="GO:0030335">
    <property type="term" value="P:positive regulation of cell migration"/>
    <property type="evidence" value="ECO:0007669"/>
    <property type="project" value="TreeGrafter"/>
</dbReference>
<keyword evidence="3" id="KW-0812">Transmembrane</keyword>
<dbReference type="SUPFAM" id="SSF101912">
    <property type="entry name" value="Sema domain"/>
    <property type="match status" value="1"/>
</dbReference>
<dbReference type="Ensembl" id="ENSEBUT00000004404.1">
    <property type="protein sequence ID" value="ENSEBUP00000003995.1"/>
    <property type="gene ID" value="ENSEBUG00000002840.1"/>
</dbReference>
<keyword evidence="1" id="KW-0325">Glycoprotein</keyword>
<dbReference type="GO" id="GO:0045499">
    <property type="term" value="F:chemorepellent activity"/>
    <property type="evidence" value="ECO:0007669"/>
    <property type="project" value="TreeGrafter"/>
</dbReference>
<dbReference type="Pfam" id="PF01403">
    <property type="entry name" value="Sema"/>
    <property type="match status" value="1"/>
</dbReference>
<keyword evidence="6" id="KW-1185">Reference proteome</keyword>
<dbReference type="InterPro" id="IPR001627">
    <property type="entry name" value="Semap_dom"/>
</dbReference>
<reference evidence="5" key="2">
    <citation type="submission" date="2025-09" db="UniProtKB">
        <authorList>
            <consortium name="Ensembl"/>
        </authorList>
    </citation>
    <scope>IDENTIFICATION</scope>
</reference>
<evidence type="ECO:0000256" key="3">
    <source>
        <dbReference type="SAM" id="Phobius"/>
    </source>
</evidence>
<accession>A0A8C4NB03</accession>
<dbReference type="Gene3D" id="2.130.10.10">
    <property type="entry name" value="YVTN repeat-like/Quinoprotein amine dehydrogenase"/>
    <property type="match status" value="1"/>
</dbReference>
<dbReference type="GO" id="GO:0071526">
    <property type="term" value="P:semaphorin-plexin signaling pathway"/>
    <property type="evidence" value="ECO:0007669"/>
    <property type="project" value="TreeGrafter"/>
</dbReference>
<dbReference type="Proteomes" id="UP000694388">
    <property type="component" value="Unplaced"/>
</dbReference>
<evidence type="ECO:0000313" key="5">
    <source>
        <dbReference type="Ensembl" id="ENSEBUP00000003995.1"/>
    </source>
</evidence>
<evidence type="ECO:0000256" key="1">
    <source>
        <dbReference type="ARBA" id="ARBA00023180"/>
    </source>
</evidence>
<dbReference type="GO" id="GO:0005886">
    <property type="term" value="C:plasma membrane"/>
    <property type="evidence" value="ECO:0007669"/>
    <property type="project" value="TreeGrafter"/>
</dbReference>
<evidence type="ECO:0000259" key="4">
    <source>
        <dbReference type="PROSITE" id="PS51004"/>
    </source>
</evidence>
<dbReference type="PANTHER" id="PTHR11036:SF127">
    <property type="entry name" value="SEMAPHORIN-1A"/>
    <property type="match status" value="1"/>
</dbReference>
<organism evidence="5 6">
    <name type="scientific">Eptatretus burgeri</name>
    <name type="common">Inshore hagfish</name>
    <dbReference type="NCBI Taxonomy" id="7764"/>
    <lineage>
        <taxon>Eukaryota</taxon>
        <taxon>Metazoa</taxon>
        <taxon>Chordata</taxon>
        <taxon>Craniata</taxon>
        <taxon>Vertebrata</taxon>
        <taxon>Cyclostomata</taxon>
        <taxon>Myxini</taxon>
        <taxon>Myxiniformes</taxon>
        <taxon>Myxinidae</taxon>
        <taxon>Eptatretinae</taxon>
        <taxon>Eptatretus</taxon>
    </lineage>
</organism>
<keyword evidence="3" id="KW-1133">Transmembrane helix</keyword>
<dbReference type="InterPro" id="IPR036352">
    <property type="entry name" value="Semap_dom_sf"/>
</dbReference>
<feature type="transmembrane region" description="Helical" evidence="3">
    <location>
        <begin position="204"/>
        <end position="227"/>
    </location>
</feature>
<dbReference type="GO" id="GO:0030215">
    <property type="term" value="F:semaphorin receptor binding"/>
    <property type="evidence" value="ECO:0007669"/>
    <property type="project" value="InterPro"/>
</dbReference>
<dbReference type="GO" id="GO:0001755">
    <property type="term" value="P:neural crest cell migration"/>
    <property type="evidence" value="ECO:0007669"/>
    <property type="project" value="TreeGrafter"/>
</dbReference>
<proteinExistence type="predicted"/>
<dbReference type="InterPro" id="IPR015943">
    <property type="entry name" value="WD40/YVTN_repeat-like_dom_sf"/>
</dbReference>
<dbReference type="PROSITE" id="PS51004">
    <property type="entry name" value="SEMA"/>
    <property type="match status" value="1"/>
</dbReference>
<evidence type="ECO:0000313" key="6">
    <source>
        <dbReference type="Proteomes" id="UP000694388"/>
    </source>
</evidence>
<feature type="domain" description="Sema" evidence="4">
    <location>
        <begin position="1"/>
        <end position="145"/>
    </location>
</feature>
<protein>
    <recommendedName>
        <fullName evidence="4">Sema domain-containing protein</fullName>
    </recommendedName>
</protein>
<keyword evidence="3" id="KW-0472">Membrane</keyword>